<dbReference type="Gene3D" id="1.10.490.10">
    <property type="entry name" value="Globins"/>
    <property type="match status" value="1"/>
</dbReference>
<organism evidence="1 2">
    <name type="scientific">Neopusillimonas maritima</name>
    <dbReference type="NCBI Taxonomy" id="2026239"/>
    <lineage>
        <taxon>Bacteria</taxon>
        <taxon>Pseudomonadati</taxon>
        <taxon>Pseudomonadota</taxon>
        <taxon>Betaproteobacteria</taxon>
        <taxon>Burkholderiales</taxon>
        <taxon>Alcaligenaceae</taxon>
        <taxon>Neopusillimonas</taxon>
    </lineage>
</organism>
<gene>
    <name evidence="1" type="ORF">CJP73_08235</name>
</gene>
<dbReference type="AlphaFoldDB" id="A0A3A1YUC4"/>
<dbReference type="EMBL" id="NQYH01000005">
    <property type="protein sequence ID" value="RIY41126.1"/>
    <property type="molecule type" value="Genomic_DNA"/>
</dbReference>
<dbReference type="GO" id="GO:0019825">
    <property type="term" value="F:oxygen binding"/>
    <property type="evidence" value="ECO:0007669"/>
    <property type="project" value="InterPro"/>
</dbReference>
<dbReference type="OrthoDB" id="25954at2"/>
<accession>A0A3A1YUC4</accession>
<evidence type="ECO:0000313" key="1">
    <source>
        <dbReference type="EMBL" id="RIY41126.1"/>
    </source>
</evidence>
<comment type="caution">
    <text evidence="1">The sequence shown here is derived from an EMBL/GenBank/DDBJ whole genome shotgun (WGS) entry which is preliminary data.</text>
</comment>
<dbReference type="GO" id="GO:0020037">
    <property type="term" value="F:heme binding"/>
    <property type="evidence" value="ECO:0007669"/>
    <property type="project" value="InterPro"/>
</dbReference>
<dbReference type="InterPro" id="IPR012292">
    <property type="entry name" value="Globin/Proto"/>
</dbReference>
<reference evidence="1 2" key="1">
    <citation type="submission" date="2017-08" db="EMBL/GenBank/DDBJ databases">
        <title>Pusillimonas indicus sp. nov., a member of the family Alcaligenaceae isolated from surface seawater.</title>
        <authorList>
            <person name="Li J."/>
        </authorList>
    </citation>
    <scope>NUCLEOTIDE SEQUENCE [LARGE SCALE GENOMIC DNA]</scope>
    <source>
        <strain evidence="1 2">L52-1-41</strain>
    </source>
</reference>
<evidence type="ECO:0000313" key="2">
    <source>
        <dbReference type="Proteomes" id="UP000266206"/>
    </source>
</evidence>
<name>A0A3A1YUC4_9BURK</name>
<dbReference type="Proteomes" id="UP000266206">
    <property type="component" value="Unassembled WGS sequence"/>
</dbReference>
<proteinExistence type="predicted"/>
<dbReference type="InterPro" id="IPR009050">
    <property type="entry name" value="Globin-like_sf"/>
</dbReference>
<protein>
    <recommendedName>
        <fullName evidence="3">Globin</fullName>
    </recommendedName>
</protein>
<evidence type="ECO:0008006" key="3">
    <source>
        <dbReference type="Google" id="ProtNLM"/>
    </source>
</evidence>
<sequence>MQSTPRDLDSPEAIAEMLDAFYRKVLADDRLRPLFLDVAEIDLRTHLPCIRAYWCKLLLGERDGYRRNMVARHLALHARHPLQIDDFERWLKLFRETVNEDFAGPSADRAKTLATRIAGNLVQLTRSPINT</sequence>
<dbReference type="SUPFAM" id="SSF46458">
    <property type="entry name" value="Globin-like"/>
    <property type="match status" value="1"/>
</dbReference>
<dbReference type="CDD" id="cd08916">
    <property type="entry name" value="TrHb3_P"/>
    <property type="match status" value="1"/>
</dbReference>